<keyword evidence="3" id="KW-1185">Reference proteome</keyword>
<reference evidence="2" key="2">
    <citation type="submission" date="2023-01" db="EMBL/GenBank/DDBJ databases">
        <authorList>
            <person name="Sun Q."/>
            <person name="Evtushenko L."/>
        </authorList>
    </citation>
    <scope>NUCLEOTIDE SEQUENCE</scope>
    <source>
        <strain evidence="2">VKM Ac-1321</strain>
    </source>
</reference>
<evidence type="ECO:0000256" key="1">
    <source>
        <dbReference type="SAM" id="SignalP"/>
    </source>
</evidence>
<dbReference type="InterPro" id="IPR017853">
    <property type="entry name" value="GH"/>
</dbReference>
<evidence type="ECO:0000313" key="3">
    <source>
        <dbReference type="Proteomes" id="UP001143480"/>
    </source>
</evidence>
<dbReference type="RefSeq" id="WP_261959943.1">
    <property type="nucleotide sequence ID" value="NZ_BAAAXA010000001.1"/>
</dbReference>
<dbReference type="EMBL" id="BSFP01000183">
    <property type="protein sequence ID" value="GLL08727.1"/>
    <property type="molecule type" value="Genomic_DNA"/>
</dbReference>
<sequence length="482" mass="51355">MRLRSWLAATSVLAAGVGGAIAVQFSASAATSTIEDTSTTGVAFAGTWAACSGNCAKAADNSFKWTSTAGSSVTVSFTGNQIKLFGMTEPWDNFATVAIDNGATTDVDFYTPAVSATTVQVYSSPALTQGSHTLKLTMTSRRNPASTGGSSITFDKAVVTSATTTPPPATTYVSGLPWNSGVGPQDQSTARVTDFVNLRGAPVDNVVLFPARDNWSVMSAGWDIASGLPSGFNAAKQDLVATVPLWPGDRSVGSTGSQADWQGLANRIKAVDANAYVRLGWEMNLPGWHWKVGDGTKNDYDGNLIPDNRAQWQAAFIQAAQWIKAAAPGLRIVWNPNYGADQTCTNCTRTIFQNVKQYVDVYAIDTYDAWNPDLGTAGTSEHIARLTDTMNYAAANNKKWAIPEWGLGCNTSGCQWAGHAGGDNPQYIHDYLTFFKNNSANLAFESYFDEPGSYIRSALSVTPIGPNAPAKYRADITAYKVS</sequence>
<proteinExistence type="predicted"/>
<dbReference type="AlphaFoldDB" id="A0A9W6NTY7"/>
<organism evidence="2 3">
    <name type="scientific">Dactylosporangium matsuzakiense</name>
    <dbReference type="NCBI Taxonomy" id="53360"/>
    <lineage>
        <taxon>Bacteria</taxon>
        <taxon>Bacillati</taxon>
        <taxon>Actinomycetota</taxon>
        <taxon>Actinomycetes</taxon>
        <taxon>Micromonosporales</taxon>
        <taxon>Micromonosporaceae</taxon>
        <taxon>Dactylosporangium</taxon>
    </lineage>
</organism>
<reference evidence="2" key="1">
    <citation type="journal article" date="2014" name="Int. J. Syst. Evol. Microbiol.">
        <title>Complete genome sequence of Corynebacterium casei LMG S-19264T (=DSM 44701T), isolated from a smear-ripened cheese.</title>
        <authorList>
            <consortium name="US DOE Joint Genome Institute (JGI-PGF)"/>
            <person name="Walter F."/>
            <person name="Albersmeier A."/>
            <person name="Kalinowski J."/>
            <person name="Ruckert C."/>
        </authorList>
    </citation>
    <scope>NUCLEOTIDE SEQUENCE</scope>
    <source>
        <strain evidence="2">VKM Ac-1321</strain>
    </source>
</reference>
<feature type="signal peptide" evidence="1">
    <location>
        <begin position="1"/>
        <end position="29"/>
    </location>
</feature>
<comment type="caution">
    <text evidence="2">The sequence shown here is derived from an EMBL/GenBank/DDBJ whole genome shotgun (WGS) entry which is preliminary data.</text>
</comment>
<accession>A0A9W6NTY7</accession>
<gene>
    <name evidence="2" type="ORF">GCM10017581_104970</name>
</gene>
<evidence type="ECO:0008006" key="4">
    <source>
        <dbReference type="Google" id="ProtNLM"/>
    </source>
</evidence>
<dbReference type="SUPFAM" id="SSF51445">
    <property type="entry name" value="(Trans)glycosidases"/>
    <property type="match status" value="1"/>
</dbReference>
<name>A0A9W6NTY7_9ACTN</name>
<dbReference type="Gene3D" id="2.60.120.260">
    <property type="entry name" value="Galactose-binding domain-like"/>
    <property type="match status" value="1"/>
</dbReference>
<keyword evidence="1" id="KW-0732">Signal</keyword>
<feature type="chain" id="PRO_5040873099" description="Glycosyl hydrolase family 26" evidence="1">
    <location>
        <begin position="30"/>
        <end position="482"/>
    </location>
</feature>
<protein>
    <recommendedName>
        <fullName evidence="4">Glycosyl hydrolase family 26</fullName>
    </recommendedName>
</protein>
<dbReference type="Gene3D" id="3.20.20.80">
    <property type="entry name" value="Glycosidases"/>
    <property type="match status" value="1"/>
</dbReference>
<evidence type="ECO:0000313" key="2">
    <source>
        <dbReference type="EMBL" id="GLL08727.1"/>
    </source>
</evidence>
<dbReference type="Proteomes" id="UP001143480">
    <property type="component" value="Unassembled WGS sequence"/>
</dbReference>